<evidence type="ECO:0000256" key="7">
    <source>
        <dbReference type="SAM" id="MobiDB-lite"/>
    </source>
</evidence>
<protein>
    <submittedName>
        <fullName evidence="10">ABC transporter permease</fullName>
    </submittedName>
</protein>
<evidence type="ECO:0000256" key="2">
    <source>
        <dbReference type="ARBA" id="ARBA00022475"/>
    </source>
</evidence>
<sequence length="1123" mass="114438">MLGFVVRRLRGRVPLAAAVLLAVLITTSVLTALVAFNSSVGEAGLRQALQGPGHARTTVTVTGEHGLDQRTKDEEALASYRQKLFGDLPVHTDSVMRSRSYSLPGSGGAANGTAANGSPANGTAANGSPATGSPASGTGAAGASAGQAPGAQLDLTVLADLDRGRVQLVAGAWPGAATGPAQSAAPEAAVPQSLLRRLGLTEQALPAEVRLVDRNDSKPLTVRITGVYRATDPAAPYWRIDPVGGHEIEVAGFTTFGPMMVDQSAFTTAGLVQSSRGWSLDADFSGVDRAAAQAVGDRAQRLSDELRTSGSLAAKTELPDIMRELSDSMVVARSTLLIGALQLAVLAAAALLLVVHLIAARQESENEMLAARGASAVRLGSFTALESLLLALPAAVFAPLLTPFLVRALAGLGSAHQVSLDTGISWSLWPVAVVCAFACILLATVPSVVRGVGAALRRRAGRRQAVVSGVARNGGDIAVLALAALAYQQLDQYGGGLSPDSTGRLDVDLLLVATPTLALCAGTLVVLRLLPVVARLGARAAARGSGLGPAMVGWQLARRPGRATGPVLLLVMAVATGVLALGQHATWTASQRDQAAFATAGGLRISGSHNAPMGQGGRYGSLPGGDRLVAVVRDEQPLQGGSGQLMAVDAAAFAERVPVRSDLLDGRTGPEVFGSLASPAPAGIPLPGSPLRIDADIAVSQQEPKNSRFTSVPIQPEVRLLLRDRFGLVHKVPFGELPMNGQVHSSIRLGALVDAPVGSVAAPLTVVGANVAFGDRSEGEVTLRNLAVSDTADGPSTAVPVPSGAGWTIKPPESRNGAGGSPVAALASEAAAPDSLFTVRYHPAGGIGDPIRAVLSPTGAPLPAAVNGVATHDYLKSVGASVGDTLQVPFSGVVVPVKVTGAVEALPVAGQRALLLDLGSVARMLSVQDRNLPSRTEWWLPATGPGDRIPAEAAAALRGAPGSQDLALYEEVSEGLLGDPVGAAPQSALMAIAIVTAVLAAIGFAAAVAGSAHERSRDSALLLALGAPRKQVTRTVAAENAVLVGLGGIVGLALGALLVRLIVPFVVLTPAARRPVPEALVELPFGQALLFAGAIAVVPLLSAFLIGRRRRDVAARLRHVEEM</sequence>
<dbReference type="Pfam" id="PF02687">
    <property type="entry name" value="FtsX"/>
    <property type="match status" value="2"/>
</dbReference>
<evidence type="ECO:0000256" key="1">
    <source>
        <dbReference type="ARBA" id="ARBA00004651"/>
    </source>
</evidence>
<dbReference type="Proteomes" id="UP000263377">
    <property type="component" value="Unassembled WGS sequence"/>
</dbReference>
<dbReference type="GO" id="GO:0022857">
    <property type="term" value="F:transmembrane transporter activity"/>
    <property type="evidence" value="ECO:0007669"/>
    <property type="project" value="TreeGrafter"/>
</dbReference>
<gene>
    <name evidence="10" type="ORF">DR950_08280</name>
</gene>
<proteinExistence type="inferred from homology"/>
<dbReference type="InterPro" id="IPR003838">
    <property type="entry name" value="ABC3_permease_C"/>
</dbReference>
<feature type="transmembrane region" description="Helical" evidence="8">
    <location>
        <begin position="1041"/>
        <end position="1068"/>
    </location>
</feature>
<evidence type="ECO:0000256" key="3">
    <source>
        <dbReference type="ARBA" id="ARBA00022692"/>
    </source>
</evidence>
<feature type="transmembrane region" description="Helical" evidence="8">
    <location>
        <begin position="426"/>
        <end position="449"/>
    </location>
</feature>
<feature type="transmembrane region" description="Helical" evidence="8">
    <location>
        <begin position="336"/>
        <end position="359"/>
    </location>
</feature>
<feature type="compositionally biased region" description="Low complexity" evidence="7">
    <location>
        <begin position="111"/>
        <end position="147"/>
    </location>
</feature>
<comment type="caution">
    <text evidence="10">The sequence shown here is derived from an EMBL/GenBank/DDBJ whole genome shotgun (WGS) entry which is preliminary data.</text>
</comment>
<feature type="transmembrane region" description="Helical" evidence="8">
    <location>
        <begin position="470"/>
        <end position="490"/>
    </location>
</feature>
<evidence type="ECO:0000256" key="5">
    <source>
        <dbReference type="ARBA" id="ARBA00023136"/>
    </source>
</evidence>
<reference evidence="10 11" key="1">
    <citation type="submission" date="2018-08" db="EMBL/GenBank/DDBJ databases">
        <title>Diversity &amp; Physiological Properties of Lignin-Decomposing Actinobacteria from Soil.</title>
        <authorList>
            <person name="Roh S.G."/>
            <person name="Kim S.B."/>
        </authorList>
    </citation>
    <scope>NUCLEOTIDE SEQUENCE [LARGE SCALE GENOMIC DNA]</scope>
    <source>
        <strain evidence="10 11">MMS17-GH009</strain>
    </source>
</reference>
<feature type="transmembrane region" description="Helical" evidence="8">
    <location>
        <begin position="567"/>
        <end position="587"/>
    </location>
</feature>
<evidence type="ECO:0000256" key="6">
    <source>
        <dbReference type="ARBA" id="ARBA00038076"/>
    </source>
</evidence>
<evidence type="ECO:0000259" key="9">
    <source>
        <dbReference type="Pfam" id="PF02687"/>
    </source>
</evidence>
<feature type="transmembrane region" description="Helical" evidence="8">
    <location>
        <begin position="379"/>
        <end position="406"/>
    </location>
</feature>
<feature type="domain" description="ABC3 transporter permease C-terminal" evidence="9">
    <location>
        <begin position="340"/>
        <end position="449"/>
    </location>
</feature>
<feature type="region of interest" description="Disordered" evidence="7">
    <location>
        <begin position="794"/>
        <end position="822"/>
    </location>
</feature>
<feature type="transmembrane region" description="Helical" evidence="8">
    <location>
        <begin position="988"/>
        <end position="1009"/>
    </location>
</feature>
<evidence type="ECO:0000256" key="4">
    <source>
        <dbReference type="ARBA" id="ARBA00022989"/>
    </source>
</evidence>
<dbReference type="GO" id="GO:0005886">
    <property type="term" value="C:plasma membrane"/>
    <property type="evidence" value="ECO:0007669"/>
    <property type="project" value="UniProtKB-SubCell"/>
</dbReference>
<feature type="transmembrane region" description="Helical" evidence="8">
    <location>
        <begin position="1088"/>
        <end position="1107"/>
    </location>
</feature>
<comment type="similarity">
    <text evidence="6">Belongs to the ABC-4 integral membrane protein family.</text>
</comment>
<keyword evidence="5 8" id="KW-0472">Membrane</keyword>
<keyword evidence="2" id="KW-1003">Cell membrane</keyword>
<organism evidence="10 11">
    <name type="scientific">Kitasatospora xanthocidica</name>
    <dbReference type="NCBI Taxonomy" id="83382"/>
    <lineage>
        <taxon>Bacteria</taxon>
        <taxon>Bacillati</taxon>
        <taxon>Actinomycetota</taxon>
        <taxon>Actinomycetes</taxon>
        <taxon>Kitasatosporales</taxon>
        <taxon>Streptomycetaceae</taxon>
        <taxon>Kitasatospora</taxon>
    </lineage>
</organism>
<dbReference type="InterPro" id="IPR050250">
    <property type="entry name" value="Macrolide_Exporter_MacB"/>
</dbReference>
<dbReference type="RefSeq" id="WP_117486517.1">
    <property type="nucleotide sequence ID" value="NZ_QVIG01000001.1"/>
</dbReference>
<evidence type="ECO:0000313" key="11">
    <source>
        <dbReference type="Proteomes" id="UP000263377"/>
    </source>
</evidence>
<feature type="domain" description="ABC3 transporter permease C-terminal" evidence="9">
    <location>
        <begin position="991"/>
        <end position="1110"/>
    </location>
</feature>
<keyword evidence="11" id="KW-1185">Reference proteome</keyword>
<dbReference type="EMBL" id="QVIG01000001">
    <property type="protein sequence ID" value="RGD57783.1"/>
    <property type="molecule type" value="Genomic_DNA"/>
</dbReference>
<keyword evidence="3 8" id="KW-0812">Transmembrane</keyword>
<dbReference type="PANTHER" id="PTHR30572:SF4">
    <property type="entry name" value="ABC TRANSPORTER PERMEASE YTRF"/>
    <property type="match status" value="1"/>
</dbReference>
<evidence type="ECO:0000313" key="10">
    <source>
        <dbReference type="EMBL" id="RGD57783.1"/>
    </source>
</evidence>
<comment type="subcellular location">
    <subcellularLocation>
        <location evidence="1">Cell membrane</location>
        <topology evidence="1">Multi-pass membrane protein</topology>
    </subcellularLocation>
</comment>
<keyword evidence="4 8" id="KW-1133">Transmembrane helix</keyword>
<dbReference type="AlphaFoldDB" id="A0A372ZPJ9"/>
<evidence type="ECO:0000256" key="8">
    <source>
        <dbReference type="SAM" id="Phobius"/>
    </source>
</evidence>
<accession>A0A372ZPJ9</accession>
<dbReference type="PANTHER" id="PTHR30572">
    <property type="entry name" value="MEMBRANE COMPONENT OF TRANSPORTER-RELATED"/>
    <property type="match status" value="1"/>
</dbReference>
<name>A0A372ZPJ9_9ACTN</name>
<feature type="transmembrane region" description="Helical" evidence="8">
    <location>
        <begin position="510"/>
        <end position="530"/>
    </location>
</feature>
<feature type="region of interest" description="Disordered" evidence="7">
    <location>
        <begin position="99"/>
        <end position="147"/>
    </location>
</feature>